<evidence type="ECO:0000256" key="1">
    <source>
        <dbReference type="SAM" id="MobiDB-lite"/>
    </source>
</evidence>
<proteinExistence type="predicted"/>
<comment type="caution">
    <text evidence="2">The sequence shown here is derived from an EMBL/GenBank/DDBJ whole genome shotgun (WGS) entry which is preliminary data.</text>
</comment>
<protein>
    <submittedName>
        <fullName evidence="2">Uncharacterized protein</fullName>
    </submittedName>
</protein>
<name>A0ABN3HH39_9ACTN</name>
<organism evidence="2 3">
    <name type="scientific">Gordonia cholesterolivorans</name>
    <dbReference type="NCBI Taxonomy" id="559625"/>
    <lineage>
        <taxon>Bacteria</taxon>
        <taxon>Bacillati</taxon>
        <taxon>Actinomycetota</taxon>
        <taxon>Actinomycetes</taxon>
        <taxon>Mycobacteriales</taxon>
        <taxon>Gordoniaceae</taxon>
        <taxon>Gordonia</taxon>
    </lineage>
</organism>
<sequence length="95" mass="9929">MTVGSGSSGGCHSCENSEHTIATAATGTISRHRRRVDSETSASIDGPAADADTVEATLVAIATATGYLRRQCTAINDSTPRSRSAANHHLAYCHW</sequence>
<reference evidence="2 3" key="1">
    <citation type="journal article" date="2019" name="Int. J. Syst. Evol. Microbiol.">
        <title>The Global Catalogue of Microorganisms (GCM) 10K type strain sequencing project: providing services to taxonomists for standard genome sequencing and annotation.</title>
        <authorList>
            <consortium name="The Broad Institute Genomics Platform"/>
            <consortium name="The Broad Institute Genome Sequencing Center for Infectious Disease"/>
            <person name="Wu L."/>
            <person name="Ma J."/>
        </authorList>
    </citation>
    <scope>NUCLEOTIDE SEQUENCE [LARGE SCALE GENOMIC DNA]</scope>
    <source>
        <strain evidence="2 3">JCM 16227</strain>
    </source>
</reference>
<dbReference type="EMBL" id="BAAARB010000009">
    <property type="protein sequence ID" value="GAA2380084.1"/>
    <property type="molecule type" value="Genomic_DNA"/>
</dbReference>
<evidence type="ECO:0000313" key="3">
    <source>
        <dbReference type="Proteomes" id="UP001501170"/>
    </source>
</evidence>
<gene>
    <name evidence="2" type="ORF">GCM10009855_20190</name>
</gene>
<evidence type="ECO:0000313" key="2">
    <source>
        <dbReference type="EMBL" id="GAA2380084.1"/>
    </source>
</evidence>
<feature type="region of interest" description="Disordered" evidence="1">
    <location>
        <begin position="22"/>
        <end position="49"/>
    </location>
</feature>
<dbReference type="Proteomes" id="UP001501170">
    <property type="component" value="Unassembled WGS sequence"/>
</dbReference>
<accession>A0ABN3HH39</accession>
<keyword evidence="3" id="KW-1185">Reference proteome</keyword>